<protein>
    <recommendedName>
        <fullName evidence="3">6-bladed beta-propeller protein</fullName>
    </recommendedName>
</protein>
<dbReference type="EMBL" id="QGGB01000007">
    <property type="protein sequence ID" value="PWN06311.1"/>
    <property type="molecule type" value="Genomic_DNA"/>
</dbReference>
<name>A0A316TRR3_9BACT</name>
<comment type="caution">
    <text evidence="1">The sequence shown here is derived from an EMBL/GenBank/DDBJ whole genome shotgun (WGS) entry which is preliminary data.</text>
</comment>
<evidence type="ECO:0008006" key="3">
    <source>
        <dbReference type="Google" id="ProtNLM"/>
    </source>
</evidence>
<dbReference type="Pfam" id="PF17170">
    <property type="entry name" value="DUF5128"/>
    <property type="match status" value="1"/>
</dbReference>
<reference evidence="1 2" key="1">
    <citation type="submission" date="2018-05" db="EMBL/GenBank/DDBJ databases">
        <title>Rhodohalobacter halophilus gen. nov., sp. nov., a moderately halophilic member of the family Balneolaceae.</title>
        <authorList>
            <person name="Liu Z.-W."/>
        </authorList>
    </citation>
    <scope>NUCLEOTIDE SEQUENCE [LARGE SCALE GENOMIC DNA]</scope>
    <source>
        <strain evidence="1 2">8A47</strain>
    </source>
</reference>
<gene>
    <name evidence="1" type="ORF">DDZ15_10845</name>
</gene>
<evidence type="ECO:0000313" key="1">
    <source>
        <dbReference type="EMBL" id="PWN06311.1"/>
    </source>
</evidence>
<dbReference type="AlphaFoldDB" id="A0A316TRR3"/>
<dbReference type="PROSITE" id="PS51257">
    <property type="entry name" value="PROKAR_LIPOPROTEIN"/>
    <property type="match status" value="1"/>
</dbReference>
<keyword evidence="2" id="KW-1185">Reference proteome</keyword>
<accession>A0A316TRR3</accession>
<evidence type="ECO:0000313" key="2">
    <source>
        <dbReference type="Proteomes" id="UP000245533"/>
    </source>
</evidence>
<dbReference type="Proteomes" id="UP000245533">
    <property type="component" value="Unassembled WGS sequence"/>
</dbReference>
<organism evidence="1 2">
    <name type="scientific">Rhodohalobacter mucosus</name>
    <dbReference type="NCBI Taxonomy" id="2079485"/>
    <lineage>
        <taxon>Bacteria</taxon>
        <taxon>Pseudomonadati</taxon>
        <taxon>Balneolota</taxon>
        <taxon>Balneolia</taxon>
        <taxon>Balneolales</taxon>
        <taxon>Balneolaceae</taxon>
        <taxon>Rhodohalobacter</taxon>
    </lineage>
</organism>
<proteinExistence type="predicted"/>
<sequence length="418" mass="48909">MIINNPRTKFGGLLISKMKYYLLILLLITGCTNRSSDRSINRPGDIQEIFIDVDQAEPIYMSDFFSGITYIPLKNPGKSPMGIITKIMPQGNMIALYDRTKKSVWIYKEGGAFIGEVKIPEGKGPGELEHISDVYFDEDFKIHVLGAFKIMTLNMNGNLIAESSMDLFARYFTYDVNSNRYYGFGSGNSNVRIPDEFKGFDLFKFDDTGVIEKSFIPIEKNKQGISYGIPNYFPTFNGEYYFFKHLHDTVYKIEGDEVQPAYALDFGDYALPDEVFERRKDYGNEIWQWTEFWDNEIEPYDYIVYKTNFEITEKYIHMRVGNNDSKYMILYHKDKKETYVGEDRFINDIDFGPSPFIFMSSDKHLYSYVNANDFLRHMNSVYESNRERYSSNRMIELRRLANSMSENSNPVLMRLEFK</sequence>